<reference evidence="3" key="1">
    <citation type="submission" date="2020-06" db="EMBL/GenBank/DDBJ databases">
        <authorList>
            <person name="Onetto C."/>
        </authorList>
    </citation>
    <scope>NUCLEOTIDE SEQUENCE</scope>
</reference>
<dbReference type="Gene3D" id="1.20.5.1700">
    <property type="match status" value="1"/>
</dbReference>
<keyword evidence="1" id="KW-0175">Coiled coil</keyword>
<protein>
    <submittedName>
        <fullName evidence="3">Uncharacterized protein</fullName>
    </submittedName>
</protein>
<comment type="caution">
    <text evidence="3">The sequence shown here is derived from an EMBL/GenBank/DDBJ whole genome shotgun (WGS) entry which is preliminary data.</text>
</comment>
<dbReference type="Proteomes" id="UP000745764">
    <property type="component" value="Unassembled WGS sequence"/>
</dbReference>
<evidence type="ECO:0000256" key="1">
    <source>
        <dbReference type="SAM" id="Coils"/>
    </source>
</evidence>
<evidence type="ECO:0000313" key="4">
    <source>
        <dbReference type="Proteomes" id="UP000745764"/>
    </source>
</evidence>
<feature type="compositionally biased region" description="Basic and acidic residues" evidence="2">
    <location>
        <begin position="111"/>
        <end position="121"/>
    </location>
</feature>
<sequence>MAPPEQRSLRQECGVLHQRVSTLGAATRIHINQFKQQIQTLEQQTQTLAQHNHVLEQQNHALEQRIHALEASNKASEAVKSHAVEMDSTGSIWLAESTAEDLPAEENPEDLSSKHVSRDDIPSPVQQQDSSVPAINSVEHLFSPVRQQDSPPPTTNDTQSIDYSVWYENGTLTSDAPDHFLTTQDWQNLLTTFASTRTFFDQKDAHWHLTTNTNVCVRELAQKTKKKTEWTVDAPGEFCCKRCFNTQRVCLKYNEQSQRLEALPLPEEARPEGAVLGVEWFVAAQPNLSNKAGFKGLW</sequence>
<feature type="coiled-coil region" evidence="1">
    <location>
        <begin position="31"/>
        <end position="79"/>
    </location>
</feature>
<evidence type="ECO:0000256" key="2">
    <source>
        <dbReference type="SAM" id="MobiDB-lite"/>
    </source>
</evidence>
<dbReference type="EMBL" id="CAINUL010000002">
    <property type="protein sequence ID" value="CAD0107499.1"/>
    <property type="molecule type" value="Genomic_DNA"/>
</dbReference>
<dbReference type="AlphaFoldDB" id="A0A9N8KB98"/>
<name>A0A9N8KB98_9PEZI</name>
<evidence type="ECO:0000313" key="3">
    <source>
        <dbReference type="EMBL" id="CAD0107499.1"/>
    </source>
</evidence>
<feature type="compositionally biased region" description="Acidic residues" evidence="2">
    <location>
        <begin position="100"/>
        <end position="109"/>
    </location>
</feature>
<proteinExistence type="predicted"/>
<gene>
    <name evidence="3" type="ORF">AWRI4620_LOCUS1754</name>
</gene>
<feature type="region of interest" description="Disordered" evidence="2">
    <location>
        <begin position="100"/>
        <end position="132"/>
    </location>
</feature>
<dbReference type="OrthoDB" id="3921875at2759"/>
<dbReference type="CDD" id="cd14686">
    <property type="entry name" value="bZIP"/>
    <property type="match status" value="1"/>
</dbReference>
<organism evidence="3 4">
    <name type="scientific">Aureobasidium uvarum</name>
    <dbReference type="NCBI Taxonomy" id="2773716"/>
    <lineage>
        <taxon>Eukaryota</taxon>
        <taxon>Fungi</taxon>
        <taxon>Dikarya</taxon>
        <taxon>Ascomycota</taxon>
        <taxon>Pezizomycotina</taxon>
        <taxon>Dothideomycetes</taxon>
        <taxon>Dothideomycetidae</taxon>
        <taxon>Dothideales</taxon>
        <taxon>Saccotheciaceae</taxon>
        <taxon>Aureobasidium</taxon>
    </lineage>
</organism>
<keyword evidence="4" id="KW-1185">Reference proteome</keyword>
<accession>A0A9N8KB98</accession>